<sequence length="222" mass="24242">MTYRHIDTQGNEIPLPVSKVLCIGRNYLDHIQEMNSTVSEAPLLFMKPKAALCHMHEPIAIPTDKGECHNELEVSVLLKSPLKNASNDEVKDAIWGIGLGLDLTLREIQAALKKQGQPWERAKSFDNSAPLSGFVPYSEVGNLDDLRFTLTINGEVRQQGHTELMLHKIIPLIAHMSSIFTLDSGDVILTGTPKGVGKLSPADKVKASLDGLITVSSKVVAE</sequence>
<proteinExistence type="predicted"/>
<dbReference type="InterPro" id="IPR011234">
    <property type="entry name" value="Fumarylacetoacetase-like_C"/>
</dbReference>
<keyword evidence="1" id="KW-0479">Metal-binding</keyword>
<protein>
    <submittedName>
        <fullName evidence="3">Putative isomerase/hydrolase</fullName>
        <ecNumber evidence="3">3.-.-.-</ecNumber>
    </submittedName>
</protein>
<gene>
    <name evidence="3" type="primary">ycgM</name>
    <name evidence="3" type="ORF">ALFOR1_31577</name>
</gene>
<keyword evidence="3" id="KW-0413">Isomerase</keyword>
<dbReference type="RefSeq" id="WP_179983917.1">
    <property type="nucleotide sequence ID" value="NZ_LR812090.1"/>
</dbReference>
<dbReference type="GO" id="GO:0016853">
    <property type="term" value="F:isomerase activity"/>
    <property type="evidence" value="ECO:0007669"/>
    <property type="project" value="UniProtKB-KW"/>
</dbReference>
<dbReference type="GO" id="GO:0018773">
    <property type="term" value="F:acetylpyruvate hydrolase activity"/>
    <property type="evidence" value="ECO:0007669"/>
    <property type="project" value="TreeGrafter"/>
</dbReference>
<dbReference type="Pfam" id="PF01557">
    <property type="entry name" value="FAA_hydrolase"/>
    <property type="match status" value="1"/>
</dbReference>
<dbReference type="NCBIfam" id="NF007967">
    <property type="entry name" value="PRK10691.1"/>
    <property type="match status" value="1"/>
</dbReference>
<dbReference type="Gene3D" id="3.90.850.10">
    <property type="entry name" value="Fumarylacetoacetase-like, C-terminal domain"/>
    <property type="match status" value="1"/>
</dbReference>
<organism evidence="3 4">
    <name type="scientific">Alteromonas macleodii</name>
    <name type="common">Pseudoalteromonas macleodii</name>
    <dbReference type="NCBI Taxonomy" id="28108"/>
    <lineage>
        <taxon>Bacteria</taxon>
        <taxon>Pseudomonadati</taxon>
        <taxon>Pseudomonadota</taxon>
        <taxon>Gammaproteobacteria</taxon>
        <taxon>Alteromonadales</taxon>
        <taxon>Alteromonadaceae</taxon>
        <taxon>Alteromonas/Salinimonas group</taxon>
        <taxon>Alteromonas</taxon>
    </lineage>
</organism>
<dbReference type="SUPFAM" id="SSF56529">
    <property type="entry name" value="FAH"/>
    <property type="match status" value="1"/>
</dbReference>
<dbReference type="GO" id="GO:0046872">
    <property type="term" value="F:metal ion binding"/>
    <property type="evidence" value="ECO:0007669"/>
    <property type="project" value="UniProtKB-KW"/>
</dbReference>
<evidence type="ECO:0000313" key="3">
    <source>
        <dbReference type="EMBL" id="CAB9494579.1"/>
    </source>
</evidence>
<dbReference type="PANTHER" id="PTHR11820:SF7">
    <property type="entry name" value="ACYLPYRUVASE FAHD1, MITOCHONDRIAL"/>
    <property type="match status" value="1"/>
</dbReference>
<dbReference type="AlphaFoldDB" id="A0A6T9Y1D2"/>
<evidence type="ECO:0000259" key="2">
    <source>
        <dbReference type="Pfam" id="PF01557"/>
    </source>
</evidence>
<feature type="domain" description="Fumarylacetoacetase-like C-terminal" evidence="2">
    <location>
        <begin position="19"/>
        <end position="220"/>
    </location>
</feature>
<dbReference type="EC" id="3.-.-.-" evidence="3"/>
<dbReference type="EMBL" id="LR812090">
    <property type="protein sequence ID" value="CAB9494579.1"/>
    <property type="molecule type" value="Genomic_DNA"/>
</dbReference>
<dbReference type="PANTHER" id="PTHR11820">
    <property type="entry name" value="ACYLPYRUVASE"/>
    <property type="match status" value="1"/>
</dbReference>
<evidence type="ECO:0000256" key="1">
    <source>
        <dbReference type="ARBA" id="ARBA00022723"/>
    </source>
</evidence>
<dbReference type="Proteomes" id="UP000509458">
    <property type="component" value="Chromosome"/>
</dbReference>
<name>A0A6T9Y1D2_ALTMA</name>
<keyword evidence="3" id="KW-0378">Hydrolase</keyword>
<accession>A0A6T9Y1D2</accession>
<reference evidence="3 4" key="1">
    <citation type="submission" date="2020-06" db="EMBL/GenBank/DDBJ databases">
        <authorList>
            <person name="Duchaud E."/>
        </authorList>
    </citation>
    <scope>NUCLEOTIDE SEQUENCE [LARGE SCALE GENOMIC DNA]</scope>
    <source>
        <strain evidence="3">Alteromonas fortis</strain>
    </source>
</reference>
<dbReference type="InterPro" id="IPR036663">
    <property type="entry name" value="Fumarylacetoacetase_C_sf"/>
</dbReference>
<evidence type="ECO:0000313" key="4">
    <source>
        <dbReference type="Proteomes" id="UP000509458"/>
    </source>
</evidence>